<name>A0A2T4CEG9_TRILO</name>
<evidence type="ECO:0000313" key="2">
    <source>
        <dbReference type="EMBL" id="PTB79918.1"/>
    </source>
</evidence>
<evidence type="ECO:0000256" key="1">
    <source>
        <dbReference type="SAM" id="MobiDB-lite"/>
    </source>
</evidence>
<accession>A0A2T4CEG9</accession>
<feature type="compositionally biased region" description="Polar residues" evidence="1">
    <location>
        <begin position="14"/>
        <end position="29"/>
    </location>
</feature>
<reference evidence="2 3" key="1">
    <citation type="submission" date="2016-07" db="EMBL/GenBank/DDBJ databases">
        <title>Multiple horizontal gene transfer events from other fungi enriched the ability of initially mycotrophic Trichoderma (Ascomycota) to feed on dead plant biomass.</title>
        <authorList>
            <consortium name="DOE Joint Genome Institute"/>
            <person name="Aerts A."/>
            <person name="Atanasova L."/>
            <person name="Chenthamara K."/>
            <person name="Zhang J."/>
            <person name="Grujic M."/>
            <person name="Henrissat B."/>
            <person name="Kuo A."/>
            <person name="Salamov A."/>
            <person name="Lipzen A."/>
            <person name="Labutti K."/>
            <person name="Barry K."/>
            <person name="Miao Y."/>
            <person name="Rahimi M.J."/>
            <person name="Shen Q."/>
            <person name="Grigoriev I.V."/>
            <person name="Kubicek C.P."/>
            <person name="Druzhinina I.S."/>
        </authorList>
    </citation>
    <scope>NUCLEOTIDE SEQUENCE [LARGE SCALE GENOMIC DNA]</scope>
    <source>
        <strain evidence="2 3">ATCC 18648</strain>
    </source>
</reference>
<dbReference type="AlphaFoldDB" id="A0A2T4CEG9"/>
<feature type="region of interest" description="Disordered" evidence="1">
    <location>
        <begin position="1"/>
        <end position="60"/>
    </location>
</feature>
<sequence length="128" mass="13712">MEPSRELEVRPPGSSESCGGSRQASQRTSAIDDGGMQGFAGLLTSRGPAGDCNGAPDGSKSLLTSRHRYEYLIASCYRWRSRKNVKLVKKERNCSRCLTGSALNLLFGGRDQQSEGGGSSGLRGDKIQ</sequence>
<dbReference type="EMBL" id="KZ679127">
    <property type="protein sequence ID" value="PTB79918.1"/>
    <property type="molecule type" value="Genomic_DNA"/>
</dbReference>
<organism evidence="2 3">
    <name type="scientific">Trichoderma longibrachiatum ATCC 18648</name>
    <dbReference type="NCBI Taxonomy" id="983965"/>
    <lineage>
        <taxon>Eukaryota</taxon>
        <taxon>Fungi</taxon>
        <taxon>Dikarya</taxon>
        <taxon>Ascomycota</taxon>
        <taxon>Pezizomycotina</taxon>
        <taxon>Sordariomycetes</taxon>
        <taxon>Hypocreomycetidae</taxon>
        <taxon>Hypocreales</taxon>
        <taxon>Hypocreaceae</taxon>
        <taxon>Trichoderma</taxon>
    </lineage>
</organism>
<proteinExistence type="predicted"/>
<gene>
    <name evidence="2" type="ORF">M440DRAFT_174543</name>
</gene>
<evidence type="ECO:0000313" key="3">
    <source>
        <dbReference type="Proteomes" id="UP000240760"/>
    </source>
</evidence>
<dbReference type="Proteomes" id="UP000240760">
    <property type="component" value="Unassembled WGS sequence"/>
</dbReference>
<keyword evidence="3" id="KW-1185">Reference proteome</keyword>
<feature type="region of interest" description="Disordered" evidence="1">
    <location>
        <begin position="108"/>
        <end position="128"/>
    </location>
</feature>
<protein>
    <submittedName>
        <fullName evidence="2">Uncharacterized protein</fullName>
    </submittedName>
</protein>